<keyword evidence="2" id="KW-1185">Reference proteome</keyword>
<accession>A0A3P3VK30</accession>
<evidence type="ECO:0000313" key="2">
    <source>
        <dbReference type="Proteomes" id="UP000280792"/>
    </source>
</evidence>
<dbReference type="InterPro" id="IPR008551">
    <property type="entry name" value="TANGO2"/>
</dbReference>
<organism evidence="1 2">
    <name type="scientific">Aestuariirhabdus litorea</name>
    <dbReference type="NCBI Taxonomy" id="2528527"/>
    <lineage>
        <taxon>Bacteria</taxon>
        <taxon>Pseudomonadati</taxon>
        <taxon>Pseudomonadota</taxon>
        <taxon>Gammaproteobacteria</taxon>
        <taxon>Oceanospirillales</taxon>
        <taxon>Aestuariirhabdaceae</taxon>
        <taxon>Aestuariirhabdus</taxon>
    </lineage>
</organism>
<comment type="caution">
    <text evidence="1">The sequence shown here is derived from an EMBL/GenBank/DDBJ whole genome shotgun (WGS) entry which is preliminary data.</text>
</comment>
<reference evidence="1 2" key="1">
    <citation type="submission" date="2018-08" db="EMBL/GenBank/DDBJ databases">
        <authorList>
            <person name="Khan S.A."/>
        </authorList>
    </citation>
    <scope>NUCLEOTIDE SEQUENCE [LARGE SCALE GENOMIC DNA]</scope>
    <source>
        <strain evidence="1 2">GTF-13</strain>
    </source>
</reference>
<evidence type="ECO:0000313" key="1">
    <source>
        <dbReference type="EMBL" id="RRJ83091.1"/>
    </source>
</evidence>
<dbReference type="EMBL" id="QWEZ01000002">
    <property type="protein sequence ID" value="RRJ83091.1"/>
    <property type="molecule type" value="Genomic_DNA"/>
</dbReference>
<dbReference type="PANTHER" id="PTHR17985:SF8">
    <property type="entry name" value="TRANSPORT AND GOLGI ORGANIZATION PROTEIN 2 HOMOLOG"/>
    <property type="match status" value="1"/>
</dbReference>
<gene>
    <name evidence="1" type="ORF">D0544_14725</name>
</gene>
<dbReference type="AlphaFoldDB" id="A0A3P3VK30"/>
<protein>
    <submittedName>
        <fullName evidence="1">NRDE family protein</fullName>
    </submittedName>
</protein>
<proteinExistence type="predicted"/>
<dbReference type="PANTHER" id="PTHR17985">
    <property type="entry name" value="SER/THR-RICH PROTEIN T10 IN DGCR REGION"/>
    <property type="match status" value="1"/>
</dbReference>
<dbReference type="Pfam" id="PF05742">
    <property type="entry name" value="TANGO2"/>
    <property type="match status" value="1"/>
</dbReference>
<sequence length="255" mass="29012">MCLIVFDYHPDSRQLLRLAANRDEFYRRPSQMAHRWEEAPHLLAGRDIEKGGTWLGVSEQGHFAAVTNFREVPAREAPRSRGRLTAEFLKGELGALDYLRQLEPEADQYPGFNLLLGDPQGLFYFSNRENRIRRLAAGRYGLSNHLLDTPWPKLVAAKQRLDGAHNHSRLQQLLRDPAKPEDAALPDTGIGLGWERLLSSCFIESEHYGTRTATSLIIEANGQTSLQEQHFGSRGIALDSNHHSLRFERPWQHDA</sequence>
<dbReference type="Proteomes" id="UP000280792">
    <property type="component" value="Unassembled WGS sequence"/>
</dbReference>
<reference evidence="1 2" key="2">
    <citation type="submission" date="2018-12" db="EMBL/GenBank/DDBJ databases">
        <title>Simiduia agarivorans gen. nov., sp. nov., a marine, agarolytic bacterium isolated from shallow coastal water from Keelung, Taiwan.</title>
        <authorList>
            <person name="Shieh W.Y."/>
        </authorList>
    </citation>
    <scope>NUCLEOTIDE SEQUENCE [LARGE SCALE GENOMIC DNA]</scope>
    <source>
        <strain evidence="1 2">GTF-13</strain>
    </source>
</reference>
<dbReference type="RefSeq" id="WP_125017442.1">
    <property type="nucleotide sequence ID" value="NZ_QWEZ01000002.1"/>
</dbReference>
<name>A0A3P3VK30_9GAMM</name>